<gene>
    <name evidence="3" type="ORF">ADL29_08010</name>
</gene>
<keyword evidence="4" id="KW-1185">Reference proteome</keyword>
<proteinExistence type="inferred from homology"/>
<evidence type="ECO:0000313" key="3">
    <source>
        <dbReference type="EMBL" id="KPC65292.1"/>
    </source>
</evidence>
<dbReference type="Proteomes" id="UP000037982">
    <property type="component" value="Unassembled WGS sequence"/>
</dbReference>
<dbReference type="InterPro" id="IPR029069">
    <property type="entry name" value="HotDog_dom_sf"/>
</dbReference>
<comment type="caution">
    <text evidence="3">The sequence shown here is derived from an EMBL/GenBank/DDBJ whole genome shotgun (WGS) entry which is preliminary data.</text>
</comment>
<reference evidence="4" key="1">
    <citation type="submission" date="2015-07" db="EMBL/GenBank/DDBJ databases">
        <authorList>
            <person name="Ju K.-S."/>
            <person name="Doroghazi J.R."/>
            <person name="Metcalf W.W."/>
        </authorList>
    </citation>
    <scope>NUCLEOTIDE SEQUENCE [LARGE SCALE GENOMIC DNA]</scope>
    <source>
        <strain evidence="4">NRRL ISP-5002</strain>
    </source>
</reference>
<dbReference type="RefSeq" id="WP_053923012.1">
    <property type="nucleotide sequence ID" value="NZ_LGKG01000046.1"/>
</dbReference>
<dbReference type="SUPFAM" id="SSF54637">
    <property type="entry name" value="Thioesterase/thiol ester dehydrase-isomerase"/>
    <property type="match status" value="1"/>
</dbReference>
<protein>
    <recommendedName>
        <fullName evidence="5">Thioesterase</fullName>
    </recommendedName>
</protein>
<dbReference type="Pfam" id="PF13279">
    <property type="entry name" value="4HBT_2"/>
    <property type="match status" value="1"/>
</dbReference>
<evidence type="ECO:0000256" key="1">
    <source>
        <dbReference type="ARBA" id="ARBA00005953"/>
    </source>
</evidence>
<dbReference type="InterPro" id="IPR050563">
    <property type="entry name" value="4-hydroxybenzoyl-CoA_TE"/>
</dbReference>
<dbReference type="EMBL" id="LGKG01000046">
    <property type="protein sequence ID" value="KPC65292.1"/>
    <property type="molecule type" value="Genomic_DNA"/>
</dbReference>
<dbReference type="PATRIC" id="fig|66876.3.peg.1754"/>
<evidence type="ECO:0008006" key="5">
    <source>
        <dbReference type="Google" id="ProtNLM"/>
    </source>
</evidence>
<comment type="similarity">
    <text evidence="1">Belongs to the 4-hydroxybenzoyl-CoA thioesterase family.</text>
</comment>
<dbReference type="PANTHER" id="PTHR31793">
    <property type="entry name" value="4-HYDROXYBENZOYL-COA THIOESTERASE FAMILY MEMBER"/>
    <property type="match status" value="1"/>
</dbReference>
<dbReference type="AlphaFoldDB" id="A0A0N0H2E1"/>
<evidence type="ECO:0000313" key="4">
    <source>
        <dbReference type="Proteomes" id="UP000037982"/>
    </source>
</evidence>
<dbReference type="PANTHER" id="PTHR31793:SF27">
    <property type="entry name" value="NOVEL THIOESTERASE SUPERFAMILY DOMAIN AND SAPOSIN A-TYPE DOMAIN CONTAINING PROTEIN (0610012H03RIK)"/>
    <property type="match status" value="1"/>
</dbReference>
<organism evidence="3 4">
    <name type="scientific">Streptomyces chattanoogensis</name>
    <dbReference type="NCBI Taxonomy" id="66876"/>
    <lineage>
        <taxon>Bacteria</taxon>
        <taxon>Bacillati</taxon>
        <taxon>Actinomycetota</taxon>
        <taxon>Actinomycetes</taxon>
        <taxon>Kitasatosporales</taxon>
        <taxon>Streptomycetaceae</taxon>
        <taxon>Streptomyces</taxon>
    </lineage>
</organism>
<dbReference type="CDD" id="cd00586">
    <property type="entry name" value="4HBT"/>
    <property type="match status" value="1"/>
</dbReference>
<keyword evidence="2" id="KW-0378">Hydrolase</keyword>
<sequence length="149" mass="16867">MPDPSDFDPSRFRCVTRFEVPFHDVDMLGHVNSVAYLRWAESARATYQIDVLKEDVDGRRGFVVGRISFAYFQPLRFREPVCVGIRISRLGGKSFDFDYAVWRESDGAPAATGQSAMIAYNAVEEHSIPVPQAWQDAVEAFEPQPPLRP</sequence>
<evidence type="ECO:0000256" key="2">
    <source>
        <dbReference type="ARBA" id="ARBA00022801"/>
    </source>
</evidence>
<dbReference type="GO" id="GO:0047617">
    <property type="term" value="F:fatty acyl-CoA hydrolase activity"/>
    <property type="evidence" value="ECO:0007669"/>
    <property type="project" value="TreeGrafter"/>
</dbReference>
<name>A0A0N0H2E1_9ACTN</name>
<dbReference type="Gene3D" id="3.10.129.10">
    <property type="entry name" value="Hotdog Thioesterase"/>
    <property type="match status" value="1"/>
</dbReference>
<accession>A0A0N0H2E1</accession>